<evidence type="ECO:0000313" key="1">
    <source>
        <dbReference type="EMBL" id="KAJ1355179.1"/>
    </source>
</evidence>
<keyword evidence="2" id="KW-1185">Reference proteome</keyword>
<proteinExistence type="predicted"/>
<dbReference type="EMBL" id="JAHQIW010002375">
    <property type="protein sequence ID" value="KAJ1355179.1"/>
    <property type="molecule type" value="Genomic_DNA"/>
</dbReference>
<sequence length="229" mass="24886">MEMVNIQEEIPMGSRKRPVSNHSSQELENSVAVSTRNFTVTGFSLPVAMVYSTAADVPTRIPGIATSKEGAKRFVERLVMQTVFDVLESQARSALLPDAVISAILSHLTVTVTYTPLMCAKVHLGLADMITKLDSMEKESGCIIVSNTETGICTNTHQRDMLTCETGMMLKMAAVSGPPLMISGSLSTTNIIMANWSRTMWQSVVNRAIRMLASGPYGSHFFSAFSTVN</sequence>
<gene>
    <name evidence="1" type="ORF">KIN20_012489</name>
</gene>
<accession>A0AAD5QMV0</accession>
<protein>
    <submittedName>
        <fullName evidence="1">Uncharacterized protein</fullName>
    </submittedName>
</protein>
<dbReference type="AlphaFoldDB" id="A0AAD5QMV0"/>
<organism evidence="1 2">
    <name type="scientific">Parelaphostrongylus tenuis</name>
    <name type="common">Meningeal worm</name>
    <dbReference type="NCBI Taxonomy" id="148309"/>
    <lineage>
        <taxon>Eukaryota</taxon>
        <taxon>Metazoa</taxon>
        <taxon>Ecdysozoa</taxon>
        <taxon>Nematoda</taxon>
        <taxon>Chromadorea</taxon>
        <taxon>Rhabditida</taxon>
        <taxon>Rhabditina</taxon>
        <taxon>Rhabditomorpha</taxon>
        <taxon>Strongyloidea</taxon>
        <taxon>Metastrongylidae</taxon>
        <taxon>Parelaphostrongylus</taxon>
    </lineage>
</organism>
<reference evidence="1" key="1">
    <citation type="submission" date="2021-06" db="EMBL/GenBank/DDBJ databases">
        <title>Parelaphostrongylus tenuis whole genome reference sequence.</title>
        <authorList>
            <person name="Garwood T.J."/>
            <person name="Larsen P.A."/>
            <person name="Fountain-Jones N.M."/>
            <person name="Garbe J.R."/>
            <person name="Macchietto M.G."/>
            <person name="Kania S.A."/>
            <person name="Gerhold R.W."/>
            <person name="Richards J.E."/>
            <person name="Wolf T.M."/>
        </authorList>
    </citation>
    <scope>NUCLEOTIDE SEQUENCE</scope>
    <source>
        <strain evidence="1">MNPRO001-30</strain>
        <tissue evidence="1">Meninges</tissue>
    </source>
</reference>
<comment type="caution">
    <text evidence="1">The sequence shown here is derived from an EMBL/GenBank/DDBJ whole genome shotgun (WGS) entry which is preliminary data.</text>
</comment>
<name>A0AAD5QMV0_PARTN</name>
<dbReference type="Proteomes" id="UP001196413">
    <property type="component" value="Unassembled WGS sequence"/>
</dbReference>
<evidence type="ECO:0000313" key="2">
    <source>
        <dbReference type="Proteomes" id="UP001196413"/>
    </source>
</evidence>